<feature type="binding site" evidence="17">
    <location>
        <position position="155"/>
    </location>
    <ligand>
        <name>UDP-N-acetyl-alpha-D-glucosamine</name>
        <dbReference type="ChEBI" id="CHEBI:57705"/>
    </ligand>
</feature>
<keyword evidence="11 17" id="KW-0511">Multifunctional enzyme</keyword>
<feature type="binding site" evidence="17">
    <location>
        <position position="228"/>
    </location>
    <ligand>
        <name>Mg(2+)</name>
        <dbReference type="ChEBI" id="CHEBI:18420"/>
    </ligand>
</feature>
<evidence type="ECO:0000256" key="7">
    <source>
        <dbReference type="ARBA" id="ARBA00022737"/>
    </source>
</evidence>
<keyword evidence="12 17" id="KW-0012">Acyltransferase</keyword>
<sequence>MKKVNVVILAAGMGSRMRSDLPKVLHQVAGKPMIDWVLDAVEPLQPDKLITVTGVGAEAVQEHIGNDSHFVVQEKQLGTGHAVQQAYPELKDSEGVTLIMAGDTPMFRTETLNELIQEHERGNNAVTVLTADAKDPTGYGRIVRGDDGLVLKIVEQKDASVTERRIHEINTGVYIFNNQLLFSALAEVKNDNVQQEFYLPDTLDILRTQGYQIGAHQIQDFTESLGVNDRVALSVANQVMRQRINQRHMLAGVEFIDPQTAYIDDQVEIGQDTVIEGNVSLQGHTVIGQANRITTGTVIKDSQIGDNNVITSSHIEESTIANEVTIGPNAHLRPKSHLADQVHIGNFVEVKGAEIGRGTKVGHLTYVGNAILGEDINIGAGTIFVNYDGVNKFQTTVGDRAFIGSNTKIIAPVKIAEEAITAAGSTITEDIEKHAMGIARTRQTNKEDFWQKMPHKKG</sequence>
<dbReference type="GO" id="GO:0009245">
    <property type="term" value="P:lipid A biosynthetic process"/>
    <property type="evidence" value="ECO:0007669"/>
    <property type="project" value="UniProtKB-UniRule"/>
</dbReference>
<reference evidence="19 20" key="1">
    <citation type="submission" date="2018-04" db="EMBL/GenBank/DDBJ databases">
        <title>Genomic Encyclopedia of Type Strains, Phase IV (KMG-IV): sequencing the most valuable type-strain genomes for metagenomic binning, comparative biology and taxonomic classification.</title>
        <authorList>
            <person name="Goeker M."/>
        </authorList>
    </citation>
    <scope>NUCLEOTIDE SEQUENCE [LARGE SCALE GENOMIC DNA]</scope>
    <source>
        <strain evidence="19 20">DSM 28795</strain>
    </source>
</reference>
<dbReference type="InterPro" id="IPR029044">
    <property type="entry name" value="Nucleotide-diphossugar_trans"/>
</dbReference>
<keyword evidence="20" id="KW-1185">Reference proteome</keyword>
<feature type="binding site" evidence="17">
    <location>
        <position position="140"/>
    </location>
    <ligand>
        <name>UDP-N-acetyl-alpha-D-glucosamine</name>
        <dbReference type="ChEBI" id="CHEBI:57705"/>
    </ligand>
</feature>
<dbReference type="GO" id="GO:0009252">
    <property type="term" value="P:peptidoglycan biosynthetic process"/>
    <property type="evidence" value="ECO:0007669"/>
    <property type="project" value="UniProtKB-UniRule"/>
</dbReference>
<dbReference type="GO" id="GO:0006048">
    <property type="term" value="P:UDP-N-acetylglucosamine biosynthetic process"/>
    <property type="evidence" value="ECO:0007669"/>
    <property type="project" value="UniProtKB-UniPathway"/>
</dbReference>
<dbReference type="InterPro" id="IPR011004">
    <property type="entry name" value="Trimer_LpxA-like_sf"/>
</dbReference>
<feature type="domain" description="MobA-like NTP transferase" evidence="18">
    <location>
        <begin position="6"/>
        <end position="136"/>
    </location>
</feature>
<feature type="binding site" evidence="17">
    <location>
        <position position="23"/>
    </location>
    <ligand>
        <name>UDP-N-acetyl-alpha-D-glucosamine</name>
        <dbReference type="ChEBI" id="CHEBI:57705"/>
    </ligand>
</feature>
<feature type="region of interest" description="Pyrophosphorylase" evidence="17">
    <location>
        <begin position="1"/>
        <end position="230"/>
    </location>
</feature>
<comment type="similarity">
    <text evidence="2 17">In the N-terminal section; belongs to the N-acetylglucosamine-1-phosphate uridyltransferase family.</text>
</comment>
<feature type="binding site" evidence="17">
    <location>
        <position position="333"/>
    </location>
    <ligand>
        <name>UDP-N-acetyl-alpha-D-glucosamine</name>
        <dbReference type="ChEBI" id="CHEBI:57705"/>
    </ligand>
</feature>
<dbReference type="UniPathway" id="UPA00113">
    <property type="reaction ID" value="UER00532"/>
</dbReference>
<gene>
    <name evidence="17" type="primary">glmU</name>
    <name evidence="19" type="ORF">C7384_102147</name>
</gene>
<feature type="region of interest" description="N-acetyltransferase" evidence="17">
    <location>
        <begin position="252"/>
        <end position="458"/>
    </location>
</feature>
<feature type="binding site" evidence="17">
    <location>
        <position position="423"/>
    </location>
    <ligand>
        <name>acetyl-CoA</name>
        <dbReference type="ChEBI" id="CHEBI:57288"/>
    </ligand>
</feature>
<dbReference type="PANTHER" id="PTHR43584">
    <property type="entry name" value="NUCLEOTIDYL TRANSFERASE"/>
    <property type="match status" value="1"/>
</dbReference>
<feature type="binding site" evidence="17">
    <location>
        <position position="440"/>
    </location>
    <ligand>
        <name>acetyl-CoA</name>
        <dbReference type="ChEBI" id="CHEBI:57288"/>
    </ligand>
</feature>
<comment type="function">
    <text evidence="16 17">Catalyzes the last two sequential reactions in the de novo biosynthetic pathway for UDP-N-acetylglucosamine (UDP-GlcNAc). The C-terminal domain catalyzes the transfer of acetyl group from acetyl coenzyme A to glucosamine-1-phosphate (GlcN-1-P) to produce N-acetylglucosamine-1-phosphate (GlcNAc-1-P), which is converted into UDP-GlcNAc by the transfer of uridine 5-monophosphate (from uridine 5-triphosphate), a reaction catalyzed by the N-terminal domain.</text>
</comment>
<keyword evidence="8 17" id="KW-0460">Magnesium</keyword>
<dbReference type="GO" id="GO:0000287">
    <property type="term" value="F:magnesium ion binding"/>
    <property type="evidence" value="ECO:0007669"/>
    <property type="project" value="UniProtKB-UniRule"/>
</dbReference>
<dbReference type="CDD" id="cd03353">
    <property type="entry name" value="LbH_GlmU_C"/>
    <property type="match status" value="1"/>
</dbReference>
<comment type="subcellular location">
    <subcellularLocation>
        <location evidence="17">Cytoplasm</location>
    </subcellularLocation>
</comment>
<keyword evidence="3 17" id="KW-0963">Cytoplasm</keyword>
<evidence type="ECO:0000256" key="5">
    <source>
        <dbReference type="ARBA" id="ARBA00022695"/>
    </source>
</evidence>
<feature type="binding site" evidence="17">
    <location>
        <begin position="9"/>
        <end position="12"/>
    </location>
    <ligand>
        <name>UDP-N-acetyl-alpha-D-glucosamine</name>
        <dbReference type="ChEBI" id="CHEBI:57705"/>
    </ligand>
</feature>
<dbReference type="OrthoDB" id="9775031at2"/>
<dbReference type="GO" id="GO:0003977">
    <property type="term" value="F:UDP-N-acetylglucosamine diphosphorylase activity"/>
    <property type="evidence" value="ECO:0007669"/>
    <property type="project" value="UniProtKB-UniRule"/>
</dbReference>
<evidence type="ECO:0000256" key="4">
    <source>
        <dbReference type="ARBA" id="ARBA00022679"/>
    </source>
</evidence>
<dbReference type="SUPFAM" id="SSF51161">
    <property type="entry name" value="Trimeric LpxA-like enzymes"/>
    <property type="match status" value="1"/>
</dbReference>
<dbReference type="NCBIfam" id="TIGR01173">
    <property type="entry name" value="glmU"/>
    <property type="match status" value="1"/>
</dbReference>
<dbReference type="GO" id="GO:0019134">
    <property type="term" value="F:glucosamine-1-phosphate N-acetyltransferase activity"/>
    <property type="evidence" value="ECO:0007669"/>
    <property type="project" value="UniProtKB-UniRule"/>
</dbReference>
<accession>A0A2U1DCD6</accession>
<evidence type="ECO:0000256" key="6">
    <source>
        <dbReference type="ARBA" id="ARBA00022723"/>
    </source>
</evidence>
<keyword evidence="7 17" id="KW-0677">Repeat</keyword>
<keyword evidence="6 17" id="KW-0479">Metal-binding</keyword>
<dbReference type="GO" id="GO:0005737">
    <property type="term" value="C:cytoplasm"/>
    <property type="evidence" value="ECO:0007669"/>
    <property type="project" value="UniProtKB-SubCell"/>
</dbReference>
<dbReference type="EC" id="2.3.1.157" evidence="17"/>
<evidence type="ECO:0000256" key="8">
    <source>
        <dbReference type="ARBA" id="ARBA00022842"/>
    </source>
</evidence>
<comment type="similarity">
    <text evidence="1 17">In the C-terminal section; belongs to the transferase hexapeptide repeat family.</text>
</comment>
<feature type="binding site" evidence="17">
    <location>
        <begin position="386"/>
        <end position="387"/>
    </location>
    <ligand>
        <name>acetyl-CoA</name>
        <dbReference type="ChEBI" id="CHEBI:57288"/>
    </ligand>
</feature>
<evidence type="ECO:0000256" key="15">
    <source>
        <dbReference type="ARBA" id="ARBA00048493"/>
    </source>
</evidence>
<dbReference type="Gene3D" id="2.160.10.10">
    <property type="entry name" value="Hexapeptide repeat proteins"/>
    <property type="match status" value="1"/>
</dbReference>
<dbReference type="Gene3D" id="3.90.550.10">
    <property type="entry name" value="Spore Coat Polysaccharide Biosynthesis Protein SpsA, Chain A"/>
    <property type="match status" value="1"/>
</dbReference>
<keyword evidence="13 17" id="KW-0961">Cell wall biogenesis/degradation</keyword>
<feature type="binding site" evidence="17">
    <location>
        <position position="366"/>
    </location>
    <ligand>
        <name>UDP-N-acetyl-alpha-D-glucosamine</name>
        <dbReference type="ChEBI" id="CHEBI:57705"/>
    </ligand>
</feature>
<dbReference type="InterPro" id="IPR038009">
    <property type="entry name" value="GlmU_C_LbH"/>
</dbReference>
<dbReference type="Pfam" id="PF12804">
    <property type="entry name" value="NTP_transf_3"/>
    <property type="match status" value="1"/>
</dbReference>
<evidence type="ECO:0000256" key="13">
    <source>
        <dbReference type="ARBA" id="ARBA00023316"/>
    </source>
</evidence>
<feature type="binding site" evidence="17">
    <location>
        <position position="380"/>
    </location>
    <ligand>
        <name>acetyl-CoA</name>
        <dbReference type="ChEBI" id="CHEBI:57288"/>
    </ligand>
</feature>
<feature type="binding site" evidence="17">
    <location>
        <position position="351"/>
    </location>
    <ligand>
        <name>UDP-N-acetyl-alpha-D-glucosamine</name>
        <dbReference type="ChEBI" id="CHEBI:57705"/>
    </ligand>
</feature>
<comment type="catalytic activity">
    <reaction evidence="14 17">
        <text>alpha-D-glucosamine 1-phosphate + acetyl-CoA = N-acetyl-alpha-D-glucosamine 1-phosphate + CoA + H(+)</text>
        <dbReference type="Rhea" id="RHEA:13725"/>
        <dbReference type="ChEBI" id="CHEBI:15378"/>
        <dbReference type="ChEBI" id="CHEBI:57287"/>
        <dbReference type="ChEBI" id="CHEBI:57288"/>
        <dbReference type="ChEBI" id="CHEBI:57776"/>
        <dbReference type="ChEBI" id="CHEBI:58516"/>
        <dbReference type="EC" id="2.3.1.157"/>
    </reaction>
</comment>
<keyword evidence="10 17" id="KW-0573">Peptidoglycan synthesis</keyword>
<organism evidence="19 20">
    <name type="scientific">Convivina intestini</name>
    <dbReference type="NCBI Taxonomy" id="1505726"/>
    <lineage>
        <taxon>Bacteria</taxon>
        <taxon>Bacillati</taxon>
        <taxon>Bacillota</taxon>
        <taxon>Bacilli</taxon>
        <taxon>Lactobacillales</taxon>
        <taxon>Lactobacillaceae</taxon>
        <taxon>Convivina</taxon>
    </lineage>
</organism>
<comment type="caution">
    <text evidence="19">The sequence shown here is derived from an EMBL/GenBank/DDBJ whole genome shotgun (WGS) entry which is preliminary data.</text>
</comment>
<keyword evidence="5 17" id="KW-0548">Nucleotidyltransferase</keyword>
<comment type="cofactor">
    <cofactor evidence="17">
        <name>Mg(2+)</name>
        <dbReference type="ChEBI" id="CHEBI:18420"/>
    </cofactor>
    <text evidence="17">Binds 1 Mg(2+) ion per subunit.</text>
</comment>
<dbReference type="EC" id="2.7.7.23" evidence="17"/>
<protein>
    <recommendedName>
        <fullName evidence="17">Bifunctional protein GlmU</fullName>
    </recommendedName>
    <domain>
        <recommendedName>
            <fullName evidence="17">UDP-N-acetylglucosamine pyrophosphorylase</fullName>
            <ecNumber evidence="17">2.7.7.23</ecNumber>
        </recommendedName>
        <alternativeName>
            <fullName evidence="17">N-acetylglucosamine-1-phosphate uridyltransferase</fullName>
        </alternativeName>
    </domain>
    <domain>
        <recommendedName>
            <fullName evidence="17">Glucosamine-1-phosphate N-acetyltransferase</fullName>
            <ecNumber evidence="17">2.3.1.157</ecNumber>
        </recommendedName>
    </domain>
</protein>
<comment type="pathway">
    <text evidence="17">Bacterial outer membrane biogenesis; LPS lipid A biosynthesis.</text>
</comment>
<feature type="binding site" evidence="17">
    <location>
        <position position="73"/>
    </location>
    <ligand>
        <name>UDP-N-acetyl-alpha-D-glucosamine</name>
        <dbReference type="ChEBI" id="CHEBI:57705"/>
    </ligand>
</feature>
<feature type="binding site" evidence="17">
    <location>
        <begin position="78"/>
        <end position="79"/>
    </location>
    <ligand>
        <name>UDP-N-acetyl-alpha-D-glucosamine</name>
        <dbReference type="ChEBI" id="CHEBI:57705"/>
    </ligand>
</feature>
<feature type="binding site" evidence="17">
    <location>
        <position position="228"/>
    </location>
    <ligand>
        <name>UDP-N-acetyl-alpha-D-glucosamine</name>
        <dbReference type="ChEBI" id="CHEBI:57705"/>
    </ligand>
</feature>
<dbReference type="InterPro" id="IPR005882">
    <property type="entry name" value="Bifunctional_GlmU"/>
</dbReference>
<evidence type="ECO:0000256" key="9">
    <source>
        <dbReference type="ARBA" id="ARBA00022960"/>
    </source>
</evidence>
<evidence type="ECO:0000256" key="12">
    <source>
        <dbReference type="ARBA" id="ARBA00023315"/>
    </source>
</evidence>
<evidence type="ECO:0000313" key="19">
    <source>
        <dbReference type="EMBL" id="PVY85327.1"/>
    </source>
</evidence>
<evidence type="ECO:0000256" key="14">
    <source>
        <dbReference type="ARBA" id="ARBA00048247"/>
    </source>
</evidence>
<evidence type="ECO:0000313" key="20">
    <source>
        <dbReference type="Proteomes" id="UP000245433"/>
    </source>
</evidence>
<dbReference type="CDD" id="cd02540">
    <property type="entry name" value="GT2_GlmU_N_bac"/>
    <property type="match status" value="1"/>
</dbReference>
<dbReference type="EMBL" id="QEKT01000002">
    <property type="protein sequence ID" value="PVY85327.1"/>
    <property type="molecule type" value="Genomic_DNA"/>
</dbReference>
<dbReference type="NCBIfam" id="NF010934">
    <property type="entry name" value="PRK14354.1"/>
    <property type="match status" value="1"/>
</dbReference>
<dbReference type="InterPro" id="IPR050065">
    <property type="entry name" value="GlmU-like"/>
</dbReference>
<comment type="pathway">
    <text evidence="17">Nucleotide-sugar biosynthesis; UDP-N-acetyl-alpha-D-glucosamine biosynthesis; N-acetyl-alpha-D-glucosamine 1-phosphate from alpha-D-glucosamine 6-phosphate (route II): step 2/2.</text>
</comment>
<evidence type="ECO:0000256" key="16">
    <source>
        <dbReference type="ARBA" id="ARBA00049628"/>
    </source>
</evidence>
<evidence type="ECO:0000256" key="10">
    <source>
        <dbReference type="ARBA" id="ARBA00022984"/>
    </source>
</evidence>
<keyword evidence="4 17" id="KW-0808">Transferase</keyword>
<dbReference type="GO" id="GO:0016020">
    <property type="term" value="C:membrane"/>
    <property type="evidence" value="ECO:0007669"/>
    <property type="project" value="GOC"/>
</dbReference>
<feature type="binding site" evidence="17">
    <location>
        <position position="103"/>
    </location>
    <ligand>
        <name>Mg(2+)</name>
        <dbReference type="ChEBI" id="CHEBI:18420"/>
    </ligand>
</feature>
<feature type="active site" description="Proton acceptor" evidence="17">
    <location>
        <position position="363"/>
    </location>
</feature>
<dbReference type="PANTHER" id="PTHR43584:SF3">
    <property type="entry name" value="BIFUNCTIONAL PROTEIN GLMU"/>
    <property type="match status" value="1"/>
</dbReference>
<feature type="binding site" evidence="17">
    <location>
        <position position="170"/>
    </location>
    <ligand>
        <name>UDP-N-acetyl-alpha-D-glucosamine</name>
        <dbReference type="ChEBI" id="CHEBI:57705"/>
    </ligand>
</feature>
<evidence type="ECO:0000256" key="17">
    <source>
        <dbReference type="HAMAP-Rule" id="MF_01631"/>
    </source>
</evidence>
<comment type="pathway">
    <text evidence="17">Nucleotide-sugar biosynthesis; UDP-N-acetyl-alpha-D-glucosamine biosynthesis; UDP-N-acetyl-alpha-D-glucosamine from N-acetyl-alpha-D-glucosamine 1-phosphate: step 1/1.</text>
</comment>
<evidence type="ECO:0000256" key="1">
    <source>
        <dbReference type="ARBA" id="ARBA00007707"/>
    </source>
</evidence>
<feature type="binding site" evidence="17">
    <location>
        <position position="405"/>
    </location>
    <ligand>
        <name>acetyl-CoA</name>
        <dbReference type="ChEBI" id="CHEBI:57288"/>
    </ligand>
</feature>
<keyword evidence="9 17" id="KW-0133">Cell shape</keyword>
<dbReference type="GO" id="GO:0000902">
    <property type="term" value="P:cell morphogenesis"/>
    <property type="evidence" value="ECO:0007669"/>
    <property type="project" value="UniProtKB-UniRule"/>
</dbReference>
<dbReference type="GO" id="GO:0008360">
    <property type="term" value="P:regulation of cell shape"/>
    <property type="evidence" value="ECO:0007669"/>
    <property type="project" value="UniProtKB-KW"/>
</dbReference>
<dbReference type="GO" id="GO:0071555">
    <property type="term" value="P:cell wall organization"/>
    <property type="evidence" value="ECO:0007669"/>
    <property type="project" value="UniProtKB-KW"/>
</dbReference>
<comment type="caution">
    <text evidence="17">Lacks conserved residue(s) required for the propagation of feature annotation.</text>
</comment>
<dbReference type="HAMAP" id="MF_01631">
    <property type="entry name" value="GlmU"/>
    <property type="match status" value="1"/>
</dbReference>
<dbReference type="RefSeq" id="WP_089938158.1">
    <property type="nucleotide sequence ID" value="NZ_QEKT01000002.1"/>
</dbReference>
<feature type="binding site" evidence="17">
    <location>
        <position position="377"/>
    </location>
    <ligand>
        <name>UDP-N-acetyl-alpha-D-glucosamine</name>
        <dbReference type="ChEBI" id="CHEBI:57705"/>
    </ligand>
</feature>
<name>A0A2U1DCD6_9LACO</name>
<dbReference type="SUPFAM" id="SSF53448">
    <property type="entry name" value="Nucleotide-diphospho-sugar transferases"/>
    <property type="match status" value="1"/>
</dbReference>
<dbReference type="AlphaFoldDB" id="A0A2U1DCD6"/>
<feature type="region of interest" description="Linker" evidence="17">
    <location>
        <begin position="231"/>
        <end position="251"/>
    </location>
</feature>
<dbReference type="Proteomes" id="UP000245433">
    <property type="component" value="Unassembled WGS sequence"/>
</dbReference>
<proteinExistence type="inferred from homology"/>
<evidence type="ECO:0000256" key="3">
    <source>
        <dbReference type="ARBA" id="ARBA00022490"/>
    </source>
</evidence>
<comment type="catalytic activity">
    <reaction evidence="15 17">
        <text>N-acetyl-alpha-D-glucosamine 1-phosphate + UTP + H(+) = UDP-N-acetyl-alpha-D-glucosamine + diphosphate</text>
        <dbReference type="Rhea" id="RHEA:13509"/>
        <dbReference type="ChEBI" id="CHEBI:15378"/>
        <dbReference type="ChEBI" id="CHEBI:33019"/>
        <dbReference type="ChEBI" id="CHEBI:46398"/>
        <dbReference type="ChEBI" id="CHEBI:57705"/>
        <dbReference type="ChEBI" id="CHEBI:57776"/>
        <dbReference type="EC" id="2.7.7.23"/>
    </reaction>
</comment>
<evidence type="ECO:0000256" key="11">
    <source>
        <dbReference type="ARBA" id="ARBA00023268"/>
    </source>
</evidence>
<evidence type="ECO:0000259" key="18">
    <source>
        <dbReference type="Pfam" id="PF12804"/>
    </source>
</evidence>
<evidence type="ECO:0000256" key="2">
    <source>
        <dbReference type="ARBA" id="ARBA00007947"/>
    </source>
</evidence>
<dbReference type="UniPathway" id="UPA00973"/>
<dbReference type="InterPro" id="IPR025877">
    <property type="entry name" value="MobA-like_NTP_Trfase"/>
</dbReference>
<comment type="subunit">
    <text evidence="17">Homotrimer.</text>
</comment>